<evidence type="ECO:0000313" key="13">
    <source>
        <dbReference type="EMBL" id="ADD44714.1"/>
    </source>
</evidence>
<keyword evidence="14" id="KW-1185">Reference proteome</keyword>
<dbReference type="GO" id="GO:0051453">
    <property type="term" value="P:regulation of intracellular pH"/>
    <property type="evidence" value="ECO:0007669"/>
    <property type="project" value="TreeGrafter"/>
</dbReference>
<protein>
    <submittedName>
        <fullName evidence="13">Sodium/hydrogen exchanger</fullName>
    </submittedName>
</protein>
<feature type="compositionally biased region" description="Basic and acidic residues" evidence="10">
    <location>
        <begin position="649"/>
        <end position="674"/>
    </location>
</feature>
<feature type="transmembrane region" description="Helical" evidence="11">
    <location>
        <begin position="181"/>
        <end position="202"/>
    </location>
</feature>
<feature type="transmembrane region" description="Helical" evidence="11">
    <location>
        <begin position="232"/>
        <end position="249"/>
    </location>
</feature>
<dbReference type="GO" id="GO:0015385">
    <property type="term" value="F:sodium:proton antiporter activity"/>
    <property type="evidence" value="ECO:0007669"/>
    <property type="project" value="InterPro"/>
</dbReference>
<accession>D3QAR8</accession>
<evidence type="ECO:0000256" key="2">
    <source>
        <dbReference type="ARBA" id="ARBA00022448"/>
    </source>
</evidence>
<dbReference type="PANTHER" id="PTHR10110:SF86">
    <property type="entry name" value="SODIUM_HYDROGEN EXCHANGER 7"/>
    <property type="match status" value="1"/>
</dbReference>
<name>D3QAR8_STANL</name>
<dbReference type="KEGG" id="sna:Snas_5078"/>
<feature type="transmembrane region" description="Helical" evidence="11">
    <location>
        <begin position="270"/>
        <end position="288"/>
    </location>
</feature>
<dbReference type="STRING" id="446470.Snas_5078"/>
<reference evidence="13 14" key="1">
    <citation type="journal article" date="2009" name="Stand. Genomic Sci.">
        <title>Complete genome sequence of Stackebrandtia nassauensis type strain (LLR-40K-21).</title>
        <authorList>
            <person name="Munk C."/>
            <person name="Lapidus A."/>
            <person name="Copeland A."/>
            <person name="Jando M."/>
            <person name="Mayilraj S."/>
            <person name="Glavina Del Rio T."/>
            <person name="Nolan M."/>
            <person name="Chen F."/>
            <person name="Lucas S."/>
            <person name="Tice H."/>
            <person name="Cheng J.F."/>
            <person name="Han C."/>
            <person name="Detter J.C."/>
            <person name="Bruce D."/>
            <person name="Goodwin L."/>
            <person name="Chain P."/>
            <person name="Pitluck S."/>
            <person name="Goker M."/>
            <person name="Ovchinikova G."/>
            <person name="Pati A."/>
            <person name="Ivanova N."/>
            <person name="Mavromatis K."/>
            <person name="Chen A."/>
            <person name="Palaniappan K."/>
            <person name="Land M."/>
            <person name="Hauser L."/>
            <person name="Chang Y.J."/>
            <person name="Jeffries C.D."/>
            <person name="Bristow J."/>
            <person name="Eisen J.A."/>
            <person name="Markowitz V."/>
            <person name="Hugenholtz P."/>
            <person name="Kyrpides N.C."/>
            <person name="Klenk H.P."/>
        </authorList>
    </citation>
    <scope>NUCLEOTIDE SEQUENCE [LARGE SCALE GENOMIC DNA]</scope>
    <source>
        <strain evidence="14">DSM 44728 / CIP 108903 / NRRL B-16338 / NBRC 102104 / LLR-40K-21</strain>
    </source>
</reference>
<keyword evidence="3" id="KW-1003">Cell membrane</keyword>
<proteinExistence type="predicted"/>
<organism evidence="13 14">
    <name type="scientific">Stackebrandtia nassauensis (strain DSM 44728 / CIP 108903 / NRRL B-16338 / NBRC 102104 / LLR-40K-21)</name>
    <dbReference type="NCBI Taxonomy" id="446470"/>
    <lineage>
        <taxon>Bacteria</taxon>
        <taxon>Bacillati</taxon>
        <taxon>Actinomycetota</taxon>
        <taxon>Actinomycetes</taxon>
        <taxon>Glycomycetales</taxon>
        <taxon>Glycomycetaceae</taxon>
        <taxon>Stackebrandtia</taxon>
    </lineage>
</organism>
<feature type="transmembrane region" description="Helical" evidence="11">
    <location>
        <begin position="209"/>
        <end position="226"/>
    </location>
</feature>
<feature type="region of interest" description="Disordered" evidence="10">
    <location>
        <begin position="763"/>
        <end position="793"/>
    </location>
</feature>
<comment type="subcellular location">
    <subcellularLocation>
        <location evidence="1">Cell membrane</location>
        <topology evidence="1">Multi-pass membrane protein</topology>
    </subcellularLocation>
</comment>
<feature type="region of interest" description="Disordered" evidence="10">
    <location>
        <begin position="499"/>
        <end position="518"/>
    </location>
</feature>
<keyword evidence="4 11" id="KW-0812">Transmembrane</keyword>
<feature type="transmembrane region" description="Helical" evidence="11">
    <location>
        <begin position="51"/>
        <end position="74"/>
    </location>
</feature>
<evidence type="ECO:0000256" key="7">
    <source>
        <dbReference type="ARBA" id="ARBA00023065"/>
    </source>
</evidence>
<sequence length="829" mass="89295">MELTLVVIVGVISIVVVAAFSQRLGLAAPLSLVIVGIGLSFVPGVPHPDIAPELVLAGVLPPLLYSSAVTMPVVDFRRNLKPISGLAVLLVVVTTLGAGCLFHWLLPGIGWPVAFALGAVVSPTDAIAATSVGRKLGLPHRLLTVLEGEGLVNDASALVLLRSATAAIAGTVSVWLVAGQFFYAVVIAVGVGIGVGVINVRVRALLKDPVLNTAISFVIPFIAYLPAEELDASGVLSVVVAGIVAGHLGPKHLRAEDRITEATNWRTLAFLLENATFLLMGLNVESLVDEAAGHEMGVGWVIVIGLLASALVIVARMVFTAPLVATMRREQRRAEKVQPVLKQIRGRLTELDERGKLSDRKKKHLHRRFTRASADVDFRLNETLGWRGGVVLAWSGMRGAITVAAAQTLPQHTPLRPQLILIAFVVATTTLLLQGLTLPTVIRLVKVPGDDPGQQREEYRRLLGELTEAAADVLNDPDLVDSDGRAYESEVIEKVRTDARVPDGKGDSEERHTPAGDVRRREQYLRLRLRVLKAESDRLIRNRSVGVYSSDTLSLAQRMIDVDTARLEQLAEGIASDLRATAVGVRHRPVRVDGRGGQPHPARHDGDPQSHDAQRLGRHRAAADEPDDHHDRADPRVPGPAGVTAARLPGRDHETGDRDEQEGQRPESEVEHAVDGGGGGLGAGREARHRIRREDATADEAQAVAADQPARPDRGAGAAQGAREPDRGRDRHQPAQDEVGLLDPAEVAEHEQAQRVPREVEALAGERQHDAHDEVEATGDHAPAEQGPGHRRRGVEGRFRRGVVHRRSSSLDNYCTNQCSITRMSALVH</sequence>
<evidence type="ECO:0000259" key="12">
    <source>
        <dbReference type="Pfam" id="PF00999"/>
    </source>
</evidence>
<evidence type="ECO:0000256" key="8">
    <source>
        <dbReference type="ARBA" id="ARBA00023136"/>
    </source>
</evidence>
<feature type="domain" description="Cation/H+ exchanger transmembrane" evidence="12">
    <location>
        <begin position="12"/>
        <end position="442"/>
    </location>
</feature>
<dbReference type="AlphaFoldDB" id="D3QAR8"/>
<dbReference type="InterPro" id="IPR006153">
    <property type="entry name" value="Cation/H_exchanger_TM"/>
</dbReference>
<feature type="compositionally biased region" description="Basic and acidic residues" evidence="10">
    <location>
        <begin position="763"/>
        <end position="783"/>
    </location>
</feature>
<evidence type="ECO:0000256" key="11">
    <source>
        <dbReference type="SAM" id="Phobius"/>
    </source>
</evidence>
<feature type="compositionally biased region" description="Basic and acidic residues" evidence="10">
    <location>
        <begin position="723"/>
        <end position="735"/>
    </location>
</feature>
<evidence type="ECO:0000256" key="9">
    <source>
        <dbReference type="ARBA" id="ARBA00023201"/>
    </source>
</evidence>
<keyword evidence="8 11" id="KW-0472">Membrane</keyword>
<dbReference type="GO" id="GO:0015386">
    <property type="term" value="F:potassium:proton antiporter activity"/>
    <property type="evidence" value="ECO:0007669"/>
    <property type="project" value="TreeGrafter"/>
</dbReference>
<keyword evidence="7" id="KW-0406">Ion transport</keyword>
<evidence type="ECO:0000256" key="10">
    <source>
        <dbReference type="SAM" id="MobiDB-lite"/>
    </source>
</evidence>
<evidence type="ECO:0000256" key="3">
    <source>
        <dbReference type="ARBA" id="ARBA00022475"/>
    </source>
</evidence>
<dbReference type="GO" id="GO:0005886">
    <property type="term" value="C:plasma membrane"/>
    <property type="evidence" value="ECO:0007669"/>
    <property type="project" value="UniProtKB-SubCell"/>
</dbReference>
<feature type="transmembrane region" description="Helical" evidence="11">
    <location>
        <begin position="86"/>
        <end position="105"/>
    </location>
</feature>
<feature type="transmembrane region" description="Helical" evidence="11">
    <location>
        <begin position="300"/>
        <end position="325"/>
    </location>
</feature>
<evidence type="ECO:0000256" key="6">
    <source>
        <dbReference type="ARBA" id="ARBA00023053"/>
    </source>
</evidence>
<dbReference type="HOGENOM" id="CLU_005912_8_2_11"/>
<dbReference type="PANTHER" id="PTHR10110">
    <property type="entry name" value="SODIUM/HYDROGEN EXCHANGER"/>
    <property type="match status" value="1"/>
</dbReference>
<dbReference type="EMBL" id="CP001778">
    <property type="protein sequence ID" value="ADD44714.1"/>
    <property type="molecule type" value="Genomic_DNA"/>
</dbReference>
<feature type="compositionally biased region" description="Low complexity" evidence="10">
    <location>
        <begin position="699"/>
        <end position="709"/>
    </location>
</feature>
<dbReference type="Pfam" id="PF00999">
    <property type="entry name" value="Na_H_Exchanger"/>
    <property type="match status" value="1"/>
</dbReference>
<dbReference type="Proteomes" id="UP000000844">
    <property type="component" value="Chromosome"/>
</dbReference>
<keyword evidence="9" id="KW-0739">Sodium transport</keyword>
<keyword evidence="5 11" id="KW-1133">Transmembrane helix</keyword>
<feature type="transmembrane region" description="Helical" evidence="11">
    <location>
        <begin position="419"/>
        <end position="438"/>
    </location>
</feature>
<feature type="compositionally biased region" description="Basic and acidic residues" evidence="10">
    <location>
        <begin position="602"/>
        <end position="635"/>
    </location>
</feature>
<evidence type="ECO:0000256" key="1">
    <source>
        <dbReference type="ARBA" id="ARBA00004651"/>
    </source>
</evidence>
<feature type="region of interest" description="Disordered" evidence="10">
    <location>
        <begin position="585"/>
        <end position="735"/>
    </location>
</feature>
<dbReference type="Gene3D" id="6.10.140.1330">
    <property type="match status" value="1"/>
</dbReference>
<evidence type="ECO:0000313" key="14">
    <source>
        <dbReference type="Proteomes" id="UP000000844"/>
    </source>
</evidence>
<evidence type="ECO:0000256" key="5">
    <source>
        <dbReference type="ARBA" id="ARBA00022989"/>
    </source>
</evidence>
<dbReference type="InterPro" id="IPR018422">
    <property type="entry name" value="Cation/H_exchanger_CPA1"/>
</dbReference>
<keyword evidence="6" id="KW-0915">Sodium</keyword>
<evidence type="ECO:0000256" key="4">
    <source>
        <dbReference type="ARBA" id="ARBA00022692"/>
    </source>
</evidence>
<gene>
    <name evidence="13" type="ordered locus">Snas_5078</name>
</gene>
<keyword evidence="2" id="KW-0813">Transport</keyword>
<dbReference type="eggNOG" id="COG0025">
    <property type="taxonomic scope" value="Bacteria"/>
</dbReference>
<dbReference type="GO" id="GO:0098719">
    <property type="term" value="P:sodium ion import across plasma membrane"/>
    <property type="evidence" value="ECO:0007669"/>
    <property type="project" value="TreeGrafter"/>
</dbReference>